<sequence>MRIEEYIPTELLRHFIKAYRIVESEVEMTNRILPGSSFVVAFRYKGQVSYVSGDREELLPASTISGLRKSVRLIHYLQDSATIVVQFKETGAKAFFNEPLYELFEESISLDAFIKRNTIEIIEEQLAEAQNNIQRIAIIEQFLLSRLDSHTPDRLISAAVEIIHSTKGAIRIKELADTLYISNDAFEKRFRKIVGTSPKQFSSIIRMEAIVRQKQQAESLAGIAFNAGYYDQPHFNKDFKLFTGQTPSAFYKSPNFW</sequence>
<keyword evidence="3" id="KW-0804">Transcription</keyword>
<dbReference type="PANTHER" id="PTHR46796">
    <property type="entry name" value="HTH-TYPE TRANSCRIPTIONAL ACTIVATOR RHAS-RELATED"/>
    <property type="match status" value="1"/>
</dbReference>
<dbReference type="Pfam" id="PF20240">
    <property type="entry name" value="DUF6597"/>
    <property type="match status" value="1"/>
</dbReference>
<dbReference type="PANTHER" id="PTHR46796:SF13">
    <property type="entry name" value="HTH-TYPE TRANSCRIPTIONAL ACTIVATOR RHAS"/>
    <property type="match status" value="1"/>
</dbReference>
<dbReference type="OrthoDB" id="323290at2"/>
<dbReference type="EMBL" id="SIXF01000004">
    <property type="protein sequence ID" value="TBO43653.1"/>
    <property type="molecule type" value="Genomic_DNA"/>
</dbReference>
<keyword evidence="6" id="KW-1185">Reference proteome</keyword>
<evidence type="ECO:0000256" key="3">
    <source>
        <dbReference type="ARBA" id="ARBA00023163"/>
    </source>
</evidence>
<dbReference type="RefSeq" id="WP_131029300.1">
    <property type="nucleotide sequence ID" value="NZ_SIXF01000004.1"/>
</dbReference>
<dbReference type="GO" id="GO:0043565">
    <property type="term" value="F:sequence-specific DNA binding"/>
    <property type="evidence" value="ECO:0007669"/>
    <property type="project" value="InterPro"/>
</dbReference>
<dbReference type="InterPro" id="IPR050204">
    <property type="entry name" value="AraC_XylS_family_regulators"/>
</dbReference>
<dbReference type="Gene3D" id="1.10.10.60">
    <property type="entry name" value="Homeodomain-like"/>
    <property type="match status" value="1"/>
</dbReference>
<evidence type="ECO:0000313" key="6">
    <source>
        <dbReference type="Proteomes" id="UP000291819"/>
    </source>
</evidence>
<dbReference type="GO" id="GO:0003700">
    <property type="term" value="F:DNA-binding transcription factor activity"/>
    <property type="evidence" value="ECO:0007669"/>
    <property type="project" value="InterPro"/>
</dbReference>
<organism evidence="5 6">
    <name type="scientific">Pedobacter kyonggii</name>
    <dbReference type="NCBI Taxonomy" id="1926871"/>
    <lineage>
        <taxon>Bacteria</taxon>
        <taxon>Pseudomonadati</taxon>
        <taxon>Bacteroidota</taxon>
        <taxon>Sphingobacteriia</taxon>
        <taxon>Sphingobacteriales</taxon>
        <taxon>Sphingobacteriaceae</taxon>
        <taxon>Pedobacter</taxon>
    </lineage>
</organism>
<reference evidence="5 6" key="1">
    <citation type="submission" date="2019-02" db="EMBL/GenBank/DDBJ databases">
        <title>Pedobacter kyonggii whole genome sequence analysis.</title>
        <authorList>
            <person name="Dahal R.H."/>
        </authorList>
    </citation>
    <scope>NUCLEOTIDE SEQUENCE [LARGE SCALE GENOMIC DNA]</scope>
    <source>
        <strain evidence="5 6">K-4-11-1</strain>
    </source>
</reference>
<dbReference type="PROSITE" id="PS01124">
    <property type="entry name" value="HTH_ARAC_FAMILY_2"/>
    <property type="match status" value="1"/>
</dbReference>
<dbReference type="Pfam" id="PF12833">
    <property type="entry name" value="HTH_18"/>
    <property type="match status" value="1"/>
</dbReference>
<comment type="caution">
    <text evidence="5">The sequence shown here is derived from an EMBL/GenBank/DDBJ whole genome shotgun (WGS) entry which is preliminary data.</text>
</comment>
<evidence type="ECO:0000256" key="2">
    <source>
        <dbReference type="ARBA" id="ARBA00023125"/>
    </source>
</evidence>
<name>A0A4Q9HFN6_9SPHI</name>
<protein>
    <submittedName>
        <fullName evidence="5">AraC family transcriptional regulator</fullName>
    </submittedName>
</protein>
<evidence type="ECO:0000256" key="1">
    <source>
        <dbReference type="ARBA" id="ARBA00023015"/>
    </source>
</evidence>
<evidence type="ECO:0000313" key="5">
    <source>
        <dbReference type="EMBL" id="TBO43653.1"/>
    </source>
</evidence>
<dbReference type="SMART" id="SM00342">
    <property type="entry name" value="HTH_ARAC"/>
    <property type="match status" value="1"/>
</dbReference>
<dbReference type="InterPro" id="IPR018060">
    <property type="entry name" value="HTH_AraC"/>
</dbReference>
<dbReference type="InterPro" id="IPR009057">
    <property type="entry name" value="Homeodomain-like_sf"/>
</dbReference>
<proteinExistence type="predicted"/>
<gene>
    <name evidence="5" type="ORF">EYS08_06805</name>
</gene>
<dbReference type="InterPro" id="IPR046532">
    <property type="entry name" value="DUF6597"/>
</dbReference>
<feature type="domain" description="HTH araC/xylS-type" evidence="4">
    <location>
        <begin position="153"/>
        <end position="253"/>
    </location>
</feature>
<dbReference type="Proteomes" id="UP000291819">
    <property type="component" value="Unassembled WGS sequence"/>
</dbReference>
<dbReference type="AlphaFoldDB" id="A0A4Q9HFN6"/>
<keyword evidence="2" id="KW-0238">DNA-binding</keyword>
<evidence type="ECO:0000259" key="4">
    <source>
        <dbReference type="PROSITE" id="PS01124"/>
    </source>
</evidence>
<dbReference type="SUPFAM" id="SSF46689">
    <property type="entry name" value="Homeodomain-like"/>
    <property type="match status" value="1"/>
</dbReference>
<accession>A0A4Q9HFN6</accession>
<keyword evidence="1" id="KW-0805">Transcription regulation</keyword>